<organism evidence="2 3">
    <name type="scientific">Campylobacter novaezeelandiae</name>
    <dbReference type="NCBI Taxonomy" id="2267891"/>
    <lineage>
        <taxon>Bacteria</taxon>
        <taxon>Pseudomonadati</taxon>
        <taxon>Campylobacterota</taxon>
        <taxon>Epsilonproteobacteria</taxon>
        <taxon>Campylobacterales</taxon>
        <taxon>Campylobacteraceae</taxon>
        <taxon>Campylobacter</taxon>
    </lineage>
</organism>
<dbReference type="SUPFAM" id="SSF54523">
    <property type="entry name" value="Pili subunits"/>
    <property type="match status" value="1"/>
</dbReference>
<name>A0A4Q9JT37_9BACT</name>
<keyword evidence="1" id="KW-0812">Transmembrane</keyword>
<keyword evidence="1" id="KW-1133">Transmembrane helix</keyword>
<dbReference type="InterPro" id="IPR045584">
    <property type="entry name" value="Pilin-like"/>
</dbReference>
<protein>
    <submittedName>
        <fullName evidence="2">Prepilin-type N-terminal cleavage/methylation domain-containing protein</fullName>
    </submittedName>
</protein>
<gene>
    <name evidence="2" type="ORF">DU473_07335</name>
</gene>
<keyword evidence="3" id="KW-1185">Reference proteome</keyword>
<reference evidence="2 3" key="1">
    <citation type="submission" date="2018-07" db="EMBL/GenBank/DDBJ databases">
        <title>Campylobacter zealandensis sp. nov., isolated from birds and water in New Zealand.</title>
        <authorList>
            <person name="Wilkinson D.A."/>
            <person name="Biggs P.J."/>
            <person name="French N.P."/>
            <person name="Midwinter A.C."/>
        </authorList>
    </citation>
    <scope>NUCLEOTIDE SEQUENCE [LARGE SCALE GENOMIC DNA]</scope>
    <source>
        <strain evidence="2 3">B423b</strain>
    </source>
</reference>
<dbReference type="NCBIfam" id="TIGR02532">
    <property type="entry name" value="IV_pilin_GFxxxE"/>
    <property type="match status" value="1"/>
</dbReference>
<dbReference type="Proteomes" id="UP000292583">
    <property type="component" value="Unassembled WGS sequence"/>
</dbReference>
<keyword evidence="1" id="KW-0472">Membrane</keyword>
<accession>A0A4Q9JT37</accession>
<dbReference type="RefSeq" id="WP_131186879.1">
    <property type="nucleotide sequence ID" value="NZ_QPGR01000017.1"/>
</dbReference>
<evidence type="ECO:0000313" key="2">
    <source>
        <dbReference type="EMBL" id="TBR79122.1"/>
    </source>
</evidence>
<dbReference type="InterPro" id="IPR012902">
    <property type="entry name" value="N_methyl_site"/>
</dbReference>
<dbReference type="AlphaFoldDB" id="A0A4Q9JT37"/>
<evidence type="ECO:0000313" key="3">
    <source>
        <dbReference type="Proteomes" id="UP000292583"/>
    </source>
</evidence>
<evidence type="ECO:0000256" key="1">
    <source>
        <dbReference type="SAM" id="Phobius"/>
    </source>
</evidence>
<proteinExistence type="predicted"/>
<feature type="transmembrane region" description="Helical" evidence="1">
    <location>
        <begin position="7"/>
        <end position="27"/>
    </location>
</feature>
<comment type="caution">
    <text evidence="2">The sequence shown here is derived from an EMBL/GenBank/DDBJ whole genome shotgun (WGS) entry which is preliminary data.</text>
</comment>
<dbReference type="OrthoDB" id="5363195at2"/>
<sequence length="247" mass="28136">MKKAFSLLELVLVVFIIGIIFGLVSFYKPKDRLLEGAIQILNDIIYTRNLAILQGSFRIGELNIAKREWYKNKWQLYFIKSFSATNNEQTYTIFLDKNGDGNANLGKTEINLDREIAVDILNPTKLMNSGQSGVISKFDKKASKRFNIEEQFGISSVEFKGACSGSTRVVFDELGRLYSPLKNAKNVYDKTLAKKNESCIIRLRSKINKQVCIVIDPLSGYAYIPKFKNLNEQYVLFKNSLKLCSKI</sequence>
<dbReference type="EMBL" id="QPGR01000017">
    <property type="protein sequence ID" value="TBR79122.1"/>
    <property type="molecule type" value="Genomic_DNA"/>
</dbReference>